<dbReference type="AlphaFoldDB" id="Q2S469"/>
<dbReference type="STRING" id="309807.SRU_0878"/>
<organism evidence="1 2">
    <name type="scientific">Salinibacter ruber (strain DSM 13855 / M31)</name>
    <dbReference type="NCBI Taxonomy" id="309807"/>
    <lineage>
        <taxon>Bacteria</taxon>
        <taxon>Pseudomonadati</taxon>
        <taxon>Rhodothermota</taxon>
        <taxon>Rhodothermia</taxon>
        <taxon>Rhodothermales</taxon>
        <taxon>Salinibacteraceae</taxon>
        <taxon>Salinibacter</taxon>
    </lineage>
</organism>
<accession>Q2S469</accession>
<dbReference type="Proteomes" id="UP000008674">
    <property type="component" value="Chromosome"/>
</dbReference>
<evidence type="ECO:0000313" key="2">
    <source>
        <dbReference type="Proteomes" id="UP000008674"/>
    </source>
</evidence>
<evidence type="ECO:0000313" key="1">
    <source>
        <dbReference type="EMBL" id="ABC45243.1"/>
    </source>
</evidence>
<dbReference type="InterPro" id="IPR036895">
    <property type="entry name" value="Uracil-DNA_glycosylase-like_sf"/>
</dbReference>
<dbReference type="HOGENOM" id="CLU_101311_0_0_10"/>
<dbReference type="KEGG" id="sru:SRU_0878"/>
<keyword evidence="2" id="KW-1185">Reference proteome</keyword>
<dbReference type="EnsemblBacteria" id="ABC45243">
    <property type="protein sequence ID" value="ABC45243"/>
    <property type="gene ID" value="SRU_0878"/>
</dbReference>
<evidence type="ECO:0008006" key="3">
    <source>
        <dbReference type="Google" id="ProtNLM"/>
    </source>
</evidence>
<dbReference type="SUPFAM" id="SSF52141">
    <property type="entry name" value="Uracil-DNA glycosylase-like"/>
    <property type="match status" value="1"/>
</dbReference>
<reference evidence="1 2" key="1">
    <citation type="journal article" date="2005" name="Proc. Natl. Acad. Sci. U.S.A.">
        <title>The genome of Salinibacter ruber: convergence and gene exchange among hyperhalophilic bacteria and archaea.</title>
        <authorList>
            <person name="Mongodin E.F."/>
            <person name="Nelson K.E."/>
            <person name="Daugherty S."/>
            <person name="Deboy R.T."/>
            <person name="Wister J."/>
            <person name="Khouri H."/>
            <person name="Weidman J."/>
            <person name="Walsh D.A."/>
            <person name="Papke R.T."/>
            <person name="Sanchez Perez G."/>
            <person name="Sharma A.K."/>
            <person name="Nesbo C.L."/>
            <person name="MacLeod D."/>
            <person name="Bapteste E."/>
            <person name="Doolittle W.F."/>
            <person name="Charlebois R.L."/>
            <person name="Legault B."/>
            <person name="Rodriguez-Valera F."/>
        </authorList>
    </citation>
    <scope>NUCLEOTIDE SEQUENCE [LARGE SCALE GENOMIC DNA]</scope>
    <source>
        <strain evidence="2">DSM 13855 / CECT 5946 / M31</strain>
    </source>
</reference>
<gene>
    <name evidence="1" type="ordered locus">SRU_0878</name>
</gene>
<dbReference type="eggNOG" id="COG1573">
    <property type="taxonomic scope" value="Bacteria"/>
</dbReference>
<proteinExistence type="predicted"/>
<name>Q2S469_SALRD</name>
<dbReference type="Gene3D" id="3.40.470.10">
    <property type="entry name" value="Uracil-DNA glycosylase-like domain"/>
    <property type="match status" value="1"/>
</dbReference>
<dbReference type="EMBL" id="CP000159">
    <property type="protein sequence ID" value="ABC45243.1"/>
    <property type="molecule type" value="Genomic_DNA"/>
</dbReference>
<protein>
    <recommendedName>
        <fullName evidence="3">Uracil-DNA glycosylase-like domain-containing protein</fullName>
    </recommendedName>
</protein>
<dbReference type="CDD" id="cd10035">
    <property type="entry name" value="UDG_like"/>
    <property type="match status" value="1"/>
</dbReference>
<dbReference type="OrthoDB" id="4977218at2"/>
<sequence>MPFPVSPHAPFPCMLPAVWDLFETHVFPAASTDELFNPYRDRRDDLDVPEAPTHRRDNLRRYLSCFDVPPRLFLLLEAPGPWGCRFSGVPVTSEAQLTDPDFPIGGTATSQKDVPITEYSASIFWRVLQPHFPHFFVWNSLPLHPHDADDPLSIRTPRRSEVRDWHDLLRGVLDALDPDRTVGVGRKGERALDEVGADPTYVRHPSQGGANKFEAGMKSIVAEMDLGT</sequence>